<evidence type="ECO:0000313" key="3">
    <source>
        <dbReference type="Proteomes" id="UP000234275"/>
    </source>
</evidence>
<gene>
    <name evidence="2" type="ORF">P170DRAFT_469997</name>
</gene>
<dbReference type="AlphaFoldDB" id="A0A2I2GNU0"/>
<evidence type="ECO:0000313" key="2">
    <source>
        <dbReference type="EMBL" id="PLB54536.1"/>
    </source>
</evidence>
<dbReference type="OrthoDB" id="4493482at2759"/>
<comment type="caution">
    <text evidence="2">The sequence shown here is derived from an EMBL/GenBank/DDBJ whole genome shotgun (WGS) entry which is preliminary data.</text>
</comment>
<proteinExistence type="predicted"/>
<dbReference type="VEuPathDB" id="FungiDB:P170DRAFT_469997"/>
<feature type="compositionally biased region" description="Basic and acidic residues" evidence="1">
    <location>
        <begin position="63"/>
        <end position="75"/>
    </location>
</feature>
<evidence type="ECO:0000256" key="1">
    <source>
        <dbReference type="SAM" id="MobiDB-lite"/>
    </source>
</evidence>
<dbReference type="EMBL" id="MSFO01000001">
    <property type="protein sequence ID" value="PLB54536.1"/>
    <property type="molecule type" value="Genomic_DNA"/>
</dbReference>
<sequence>MDHEPTRSSSTDSTCSLKRSNAVYRRGSSLDNIPIPTVEAPEEYFTEELIMSPLSFSPSSSDSDSHYGFDEHSEETLPDELCPPGRMNWDAVIDLPEYIQAWAKIGMTACEIGQNLHRFVYGQDATLSNLVTTGVGSSTPYFEIGNAVMRNLDLRDAEGRLLHEQVPNGDETLRALPEKEKGLDQLAAFAAATSGDTVGGLGSGSPKFEVCAKPKRVRFVEPESPLRSRSASICGAFDDEASYDASGES</sequence>
<dbReference type="RefSeq" id="XP_024709838.1">
    <property type="nucleotide sequence ID" value="XM_024852694.1"/>
</dbReference>
<dbReference type="Proteomes" id="UP000234275">
    <property type="component" value="Unassembled WGS sequence"/>
</dbReference>
<accession>A0A2I2GNU0</accession>
<feature type="region of interest" description="Disordered" evidence="1">
    <location>
        <begin position="61"/>
        <end position="81"/>
    </location>
</feature>
<keyword evidence="3" id="KW-1185">Reference proteome</keyword>
<name>A0A2I2GNU0_9EURO</name>
<protein>
    <submittedName>
        <fullName evidence="2">Uncharacterized protein</fullName>
    </submittedName>
</protein>
<dbReference type="GeneID" id="36560392"/>
<reference evidence="2 3" key="1">
    <citation type="submission" date="2016-12" db="EMBL/GenBank/DDBJ databases">
        <title>The genomes of Aspergillus section Nigri reveals drivers in fungal speciation.</title>
        <authorList>
            <consortium name="DOE Joint Genome Institute"/>
            <person name="Vesth T.C."/>
            <person name="Nybo J."/>
            <person name="Theobald S."/>
            <person name="Brandl J."/>
            <person name="Frisvad J.C."/>
            <person name="Nielsen K.F."/>
            <person name="Lyhne E.K."/>
            <person name="Kogle M.E."/>
            <person name="Kuo A."/>
            <person name="Riley R."/>
            <person name="Clum A."/>
            <person name="Nolan M."/>
            <person name="Lipzen A."/>
            <person name="Salamov A."/>
            <person name="Henrissat B."/>
            <person name="Wiebenga A."/>
            <person name="De Vries R.P."/>
            <person name="Grigoriev I.V."/>
            <person name="Mortensen U.H."/>
            <person name="Andersen M.R."/>
            <person name="Baker S.E."/>
        </authorList>
    </citation>
    <scope>NUCLEOTIDE SEQUENCE [LARGE SCALE GENOMIC DNA]</scope>
    <source>
        <strain evidence="2 3">IBT 23096</strain>
    </source>
</reference>
<organism evidence="2 3">
    <name type="scientific">Aspergillus steynii IBT 23096</name>
    <dbReference type="NCBI Taxonomy" id="1392250"/>
    <lineage>
        <taxon>Eukaryota</taxon>
        <taxon>Fungi</taxon>
        <taxon>Dikarya</taxon>
        <taxon>Ascomycota</taxon>
        <taxon>Pezizomycotina</taxon>
        <taxon>Eurotiomycetes</taxon>
        <taxon>Eurotiomycetidae</taxon>
        <taxon>Eurotiales</taxon>
        <taxon>Aspergillaceae</taxon>
        <taxon>Aspergillus</taxon>
        <taxon>Aspergillus subgen. Circumdati</taxon>
    </lineage>
</organism>